<protein>
    <submittedName>
        <fullName evidence="1">IPIL1 protein</fullName>
    </submittedName>
</protein>
<feature type="non-terminal residue" evidence="1">
    <location>
        <position position="1"/>
    </location>
</feature>
<reference evidence="1 2" key="1">
    <citation type="submission" date="2019-09" db="EMBL/GenBank/DDBJ databases">
        <title>Bird 10,000 Genomes (B10K) Project - Family phase.</title>
        <authorList>
            <person name="Zhang G."/>
        </authorList>
    </citation>
    <scope>NUCLEOTIDE SEQUENCE [LARGE SCALE GENOMIC DNA]</scope>
    <source>
        <strain evidence="1">B10K-DU-006-20</strain>
        <tissue evidence="1">Mixed tissue sample</tissue>
    </source>
</reference>
<feature type="non-terminal residue" evidence="1">
    <location>
        <position position="144"/>
    </location>
</feature>
<proteinExistence type="predicted"/>
<sequence>WSIQENSITYSLFVCLQPPPGHSFILETDTMGQLPARPSRVHVVLECICSRGQLLEEMLCFLHHPDNRDQSSCLLRTLCTDSYLDLEKVSCCVQHLLTSAWLLLPESQHCQLTVLPSSQTCKFQLTGISEVNVCTEMKFGVERS</sequence>
<dbReference type="Proteomes" id="UP000545435">
    <property type="component" value="Unassembled WGS sequence"/>
</dbReference>
<gene>
    <name evidence="1" type="primary">Itpripl1_0</name>
    <name evidence="1" type="ORF">ROSBEN_R15129</name>
</gene>
<accession>A0A7L0D2V4</accession>
<dbReference type="EMBL" id="VXAI01000017">
    <property type="protein sequence ID" value="NXJ60751.1"/>
    <property type="molecule type" value="Genomic_DNA"/>
</dbReference>
<dbReference type="AlphaFoldDB" id="A0A7L0D2V4"/>
<organism evidence="1 2">
    <name type="scientific">Rostratula benghalensis</name>
    <name type="common">greater painted-snipe</name>
    <dbReference type="NCBI Taxonomy" id="118793"/>
    <lineage>
        <taxon>Eukaryota</taxon>
        <taxon>Metazoa</taxon>
        <taxon>Chordata</taxon>
        <taxon>Craniata</taxon>
        <taxon>Vertebrata</taxon>
        <taxon>Euteleostomi</taxon>
        <taxon>Archelosauria</taxon>
        <taxon>Archosauria</taxon>
        <taxon>Dinosauria</taxon>
        <taxon>Saurischia</taxon>
        <taxon>Theropoda</taxon>
        <taxon>Coelurosauria</taxon>
        <taxon>Aves</taxon>
        <taxon>Neognathae</taxon>
        <taxon>Neoaves</taxon>
        <taxon>Charadriiformes</taxon>
        <taxon>Rostratulidae</taxon>
        <taxon>Rostratula</taxon>
    </lineage>
</organism>
<evidence type="ECO:0000313" key="1">
    <source>
        <dbReference type="EMBL" id="NXJ60751.1"/>
    </source>
</evidence>
<comment type="caution">
    <text evidence="1">The sequence shown here is derived from an EMBL/GenBank/DDBJ whole genome shotgun (WGS) entry which is preliminary data.</text>
</comment>
<keyword evidence="2" id="KW-1185">Reference proteome</keyword>
<evidence type="ECO:0000313" key="2">
    <source>
        <dbReference type="Proteomes" id="UP000545435"/>
    </source>
</evidence>
<name>A0A7L0D2V4_9CHAR</name>